<reference evidence="2 5" key="2">
    <citation type="submission" date="2016-10" db="EMBL/GenBank/DDBJ databases">
        <title>Hydorgenophaga sp. LPB0072 isolated from gastropod.</title>
        <authorList>
            <person name="Kim E."/>
            <person name="Yi H."/>
        </authorList>
    </citation>
    <scope>NUCLEOTIDE SEQUENCE [LARGE SCALE GENOMIC DNA]</scope>
    <source>
        <strain evidence="2 5">LPB0072</strain>
    </source>
</reference>
<gene>
    <name evidence="2" type="ORF">LPB072_07115</name>
    <name evidence="3" type="ORF">LPB72_16600</name>
</gene>
<evidence type="ECO:0000313" key="3">
    <source>
        <dbReference type="EMBL" id="OAD40520.1"/>
    </source>
</evidence>
<evidence type="ECO:0000313" key="2">
    <source>
        <dbReference type="EMBL" id="AOW12648.1"/>
    </source>
</evidence>
<evidence type="ECO:0000259" key="1">
    <source>
        <dbReference type="Pfam" id="PF00534"/>
    </source>
</evidence>
<dbReference type="SUPFAM" id="SSF53756">
    <property type="entry name" value="UDP-Glycosyltransferase/glycogen phosphorylase"/>
    <property type="match status" value="1"/>
</dbReference>
<dbReference type="PANTHER" id="PTHR12526">
    <property type="entry name" value="GLYCOSYLTRANSFERASE"/>
    <property type="match status" value="1"/>
</dbReference>
<keyword evidence="4" id="KW-1185">Reference proteome</keyword>
<dbReference type="InterPro" id="IPR001296">
    <property type="entry name" value="Glyco_trans_1"/>
</dbReference>
<evidence type="ECO:0000313" key="5">
    <source>
        <dbReference type="Proteomes" id="UP000185680"/>
    </source>
</evidence>
<feature type="domain" description="Glycosyl transferase family 1" evidence="1">
    <location>
        <begin position="138"/>
        <end position="304"/>
    </location>
</feature>
<dbReference type="EMBL" id="LVWD01000030">
    <property type="protein sequence ID" value="OAD40520.1"/>
    <property type="molecule type" value="Genomic_DNA"/>
</dbReference>
<dbReference type="Pfam" id="PF00534">
    <property type="entry name" value="Glycos_transf_1"/>
    <property type="match status" value="1"/>
</dbReference>
<dbReference type="STRING" id="1763535.LPB072_07115"/>
<organism evidence="2 5">
    <name type="scientific">Hydrogenophaga crassostreae</name>
    <dbReference type="NCBI Taxonomy" id="1763535"/>
    <lineage>
        <taxon>Bacteria</taxon>
        <taxon>Pseudomonadati</taxon>
        <taxon>Pseudomonadota</taxon>
        <taxon>Betaproteobacteria</taxon>
        <taxon>Burkholderiales</taxon>
        <taxon>Comamonadaceae</taxon>
        <taxon>Hydrogenophaga</taxon>
    </lineage>
</organism>
<dbReference type="EMBL" id="CP017476">
    <property type="protein sequence ID" value="AOW12648.1"/>
    <property type="molecule type" value="Genomic_DNA"/>
</dbReference>
<dbReference type="PANTHER" id="PTHR12526:SF630">
    <property type="entry name" value="GLYCOSYLTRANSFERASE"/>
    <property type="match status" value="1"/>
</dbReference>
<dbReference type="KEGG" id="hyl:LPB072_07115"/>
<reference evidence="3 4" key="1">
    <citation type="submission" date="2016-02" db="EMBL/GenBank/DDBJ databases">
        <title>Draft genome sequence of Hydrogenophaga sp. LPB0072.</title>
        <authorList>
            <person name="Shin S.-K."/>
            <person name="Yi H."/>
        </authorList>
    </citation>
    <scope>NUCLEOTIDE SEQUENCE [LARGE SCALE GENOMIC DNA]</scope>
    <source>
        <strain evidence="3 4">LPB0072</strain>
    </source>
</reference>
<dbReference type="AlphaFoldDB" id="A0A162P2Q0"/>
<protein>
    <recommendedName>
        <fullName evidence="1">Glycosyl transferase family 1 domain-containing protein</fullName>
    </recommendedName>
</protein>
<dbReference type="Gene3D" id="3.40.50.2000">
    <property type="entry name" value="Glycogen Phosphorylase B"/>
    <property type="match status" value="2"/>
</dbReference>
<proteinExistence type="predicted"/>
<dbReference type="Proteomes" id="UP000185680">
    <property type="component" value="Chromosome"/>
</dbReference>
<dbReference type="Proteomes" id="UP000185657">
    <property type="component" value="Unassembled WGS sequence"/>
</dbReference>
<accession>A0A162P2Q0</accession>
<sequence>MEGVRHELSEYFSDHPLDYWETEVLRFAENLDNIDIVHAHDLTALRIAVLIGEKRNIPVVYDAHELYSYQPGIFGQRKRELFETEHTLIKYCNEVVVINSDQAGVMQMDHGHGSYTPLTNATVRPIGFDVTKRYAYAREKLNLPDDAKLVLFMGGINRGRKIHLLMEGAARAKTPVHLVFLSWGMEVQEFKLLAIELGIADRTHFVDPVPWSEVVFWAASVDAGFMPYQALDLNTRISSPNKMYEFIAAGTPMIGSSELVNVKKIVETEGFGVLIPLKDAKDYASAIDIMFDEKLGGSERFRQALIERSDQYLFESESREFAKMYDRLLNIDETLECTDEPV</sequence>
<name>A0A162P2Q0_9BURK</name>
<evidence type="ECO:0000313" key="4">
    <source>
        <dbReference type="Proteomes" id="UP000185657"/>
    </source>
</evidence>